<accession>A0ACB9QZY9</accession>
<keyword evidence="2" id="KW-1185">Reference proteome</keyword>
<evidence type="ECO:0000313" key="2">
    <source>
        <dbReference type="Proteomes" id="UP001057402"/>
    </source>
</evidence>
<evidence type="ECO:0000313" key="1">
    <source>
        <dbReference type="EMBL" id="KAI4369322.1"/>
    </source>
</evidence>
<proteinExistence type="predicted"/>
<sequence length="160" mass="17565">MDRRGHPHLSLFLLLLLLAVASARDDSTTIYDHLRRYGLPIGLFPKGITTYSLDPSDGSFLLNLPHPCNAHFESQLHYDFNVSGVLRFAQISHLSGVSAQDLFLWFPVKTITVDVPSSGLIYFDVGVVDKQFSLSLFDCPPDCSSDDPQPSSVGDPKAAS</sequence>
<protein>
    <submittedName>
        <fullName evidence="1">Uncharacterized protein</fullName>
    </submittedName>
</protein>
<comment type="caution">
    <text evidence="1">The sequence shown here is derived from an EMBL/GenBank/DDBJ whole genome shotgun (WGS) entry which is preliminary data.</text>
</comment>
<dbReference type="EMBL" id="CM042884">
    <property type="protein sequence ID" value="KAI4369322.1"/>
    <property type="molecule type" value="Genomic_DNA"/>
</dbReference>
<name>A0ACB9QZY9_9MYRT</name>
<organism evidence="1 2">
    <name type="scientific">Melastoma candidum</name>
    <dbReference type="NCBI Taxonomy" id="119954"/>
    <lineage>
        <taxon>Eukaryota</taxon>
        <taxon>Viridiplantae</taxon>
        <taxon>Streptophyta</taxon>
        <taxon>Embryophyta</taxon>
        <taxon>Tracheophyta</taxon>
        <taxon>Spermatophyta</taxon>
        <taxon>Magnoliopsida</taxon>
        <taxon>eudicotyledons</taxon>
        <taxon>Gunneridae</taxon>
        <taxon>Pentapetalae</taxon>
        <taxon>rosids</taxon>
        <taxon>malvids</taxon>
        <taxon>Myrtales</taxon>
        <taxon>Melastomataceae</taxon>
        <taxon>Melastomatoideae</taxon>
        <taxon>Melastomateae</taxon>
        <taxon>Melastoma</taxon>
    </lineage>
</organism>
<dbReference type="Proteomes" id="UP001057402">
    <property type="component" value="Chromosome 5"/>
</dbReference>
<gene>
    <name evidence="1" type="ORF">MLD38_017774</name>
</gene>
<reference evidence="2" key="1">
    <citation type="journal article" date="2023" name="Front. Plant Sci.">
        <title>Chromosomal-level genome assembly of Melastoma candidum provides insights into trichome evolution.</title>
        <authorList>
            <person name="Zhong Y."/>
            <person name="Wu W."/>
            <person name="Sun C."/>
            <person name="Zou P."/>
            <person name="Liu Y."/>
            <person name="Dai S."/>
            <person name="Zhou R."/>
        </authorList>
    </citation>
    <scope>NUCLEOTIDE SEQUENCE [LARGE SCALE GENOMIC DNA]</scope>
</reference>